<keyword evidence="2" id="KW-0238">DNA-binding</keyword>
<dbReference type="InterPro" id="IPR050679">
    <property type="entry name" value="Bact_HTH_transcr_reg"/>
</dbReference>
<dbReference type="EMBL" id="JBFAUK010000027">
    <property type="protein sequence ID" value="MEV5510057.1"/>
    <property type="molecule type" value="Genomic_DNA"/>
</dbReference>
<dbReference type="PANTHER" id="PTHR44846:SF17">
    <property type="entry name" value="GNTR-FAMILY TRANSCRIPTIONAL REGULATOR"/>
    <property type="match status" value="1"/>
</dbReference>
<dbReference type="SUPFAM" id="SSF46785">
    <property type="entry name" value="Winged helix' DNA-binding domain"/>
    <property type="match status" value="1"/>
</dbReference>
<evidence type="ECO:0000259" key="4">
    <source>
        <dbReference type="PROSITE" id="PS50949"/>
    </source>
</evidence>
<dbReference type="PRINTS" id="PR00035">
    <property type="entry name" value="HTHGNTR"/>
</dbReference>
<dbReference type="Proteomes" id="UP001552594">
    <property type="component" value="Unassembled WGS sequence"/>
</dbReference>
<keyword evidence="3" id="KW-0804">Transcription</keyword>
<dbReference type="InterPro" id="IPR036388">
    <property type="entry name" value="WH-like_DNA-bd_sf"/>
</dbReference>
<dbReference type="Pfam" id="PF00392">
    <property type="entry name" value="GntR"/>
    <property type="match status" value="1"/>
</dbReference>
<organism evidence="5 6">
    <name type="scientific">Streptomyces orinoci</name>
    <name type="common">Streptoverticillium orinoci</name>
    <dbReference type="NCBI Taxonomy" id="67339"/>
    <lineage>
        <taxon>Bacteria</taxon>
        <taxon>Bacillati</taxon>
        <taxon>Actinomycetota</taxon>
        <taxon>Actinomycetes</taxon>
        <taxon>Kitasatosporales</taxon>
        <taxon>Streptomycetaceae</taxon>
        <taxon>Streptomyces</taxon>
    </lineage>
</organism>
<dbReference type="InterPro" id="IPR036390">
    <property type="entry name" value="WH_DNA-bd_sf"/>
</dbReference>
<dbReference type="SMART" id="SM00345">
    <property type="entry name" value="HTH_GNTR"/>
    <property type="match status" value="1"/>
</dbReference>
<protein>
    <submittedName>
        <fullName evidence="5">GntR family transcriptional regulator</fullName>
    </submittedName>
</protein>
<evidence type="ECO:0000256" key="3">
    <source>
        <dbReference type="ARBA" id="ARBA00023163"/>
    </source>
</evidence>
<dbReference type="Gene3D" id="1.10.10.10">
    <property type="entry name" value="Winged helix-like DNA-binding domain superfamily/Winged helix DNA-binding domain"/>
    <property type="match status" value="1"/>
</dbReference>
<evidence type="ECO:0000313" key="5">
    <source>
        <dbReference type="EMBL" id="MEV5510057.1"/>
    </source>
</evidence>
<dbReference type="InterPro" id="IPR000524">
    <property type="entry name" value="Tscrpt_reg_HTH_GntR"/>
</dbReference>
<dbReference type="PANTHER" id="PTHR44846">
    <property type="entry name" value="MANNOSYL-D-GLYCERATE TRANSPORT/METABOLISM SYSTEM REPRESSOR MNGR-RELATED"/>
    <property type="match status" value="1"/>
</dbReference>
<dbReference type="Gene3D" id="3.40.1410.10">
    <property type="entry name" value="Chorismate lyase-like"/>
    <property type="match status" value="1"/>
</dbReference>
<dbReference type="CDD" id="cd07377">
    <property type="entry name" value="WHTH_GntR"/>
    <property type="match status" value="1"/>
</dbReference>
<gene>
    <name evidence="5" type="ORF">AB0L16_27090</name>
</gene>
<dbReference type="SUPFAM" id="SSF64288">
    <property type="entry name" value="Chorismate lyase-like"/>
    <property type="match status" value="1"/>
</dbReference>
<evidence type="ECO:0000256" key="2">
    <source>
        <dbReference type="ARBA" id="ARBA00023125"/>
    </source>
</evidence>
<evidence type="ECO:0000313" key="6">
    <source>
        <dbReference type="Proteomes" id="UP001552594"/>
    </source>
</evidence>
<dbReference type="RefSeq" id="WP_109284515.1">
    <property type="nucleotide sequence ID" value="NZ_JBFAUK010000027.1"/>
</dbReference>
<comment type="caution">
    <text evidence="5">The sequence shown here is derived from an EMBL/GenBank/DDBJ whole genome shotgun (WGS) entry which is preliminary data.</text>
</comment>
<evidence type="ECO:0000256" key="1">
    <source>
        <dbReference type="ARBA" id="ARBA00023015"/>
    </source>
</evidence>
<accession>A0ABV3K5W3</accession>
<keyword evidence="1" id="KW-0805">Transcription regulation</keyword>
<keyword evidence="6" id="KW-1185">Reference proteome</keyword>
<reference evidence="5 6" key="1">
    <citation type="submission" date="2024-06" db="EMBL/GenBank/DDBJ databases">
        <title>The Natural Products Discovery Center: Release of the First 8490 Sequenced Strains for Exploring Actinobacteria Biosynthetic Diversity.</title>
        <authorList>
            <person name="Kalkreuter E."/>
            <person name="Kautsar S.A."/>
            <person name="Yang D."/>
            <person name="Bader C.D."/>
            <person name="Teijaro C.N."/>
            <person name="Fluegel L."/>
            <person name="Davis C.M."/>
            <person name="Simpson J.R."/>
            <person name="Lauterbach L."/>
            <person name="Steele A.D."/>
            <person name="Gui C."/>
            <person name="Meng S."/>
            <person name="Li G."/>
            <person name="Viehrig K."/>
            <person name="Ye F."/>
            <person name="Su P."/>
            <person name="Kiefer A.F."/>
            <person name="Nichols A."/>
            <person name="Cepeda A.J."/>
            <person name="Yan W."/>
            <person name="Fan B."/>
            <person name="Jiang Y."/>
            <person name="Adhikari A."/>
            <person name="Zheng C.-J."/>
            <person name="Schuster L."/>
            <person name="Cowan T.M."/>
            <person name="Smanski M.J."/>
            <person name="Chevrette M.G."/>
            <person name="De Carvalho L.P.S."/>
            <person name="Shen B."/>
        </authorList>
    </citation>
    <scope>NUCLEOTIDE SEQUENCE [LARGE SCALE GENOMIC DNA]</scope>
    <source>
        <strain evidence="5 6">NPDC052347</strain>
    </source>
</reference>
<dbReference type="PROSITE" id="PS50949">
    <property type="entry name" value="HTH_GNTR"/>
    <property type="match status" value="1"/>
</dbReference>
<name>A0ABV3K5W3_STRON</name>
<dbReference type="InterPro" id="IPR028978">
    <property type="entry name" value="Chorismate_lyase_/UTRA_dom_sf"/>
</dbReference>
<sequence length="259" mass="28459">MTVPKADGNAPDRRSLHERIAADLRDEIMSGELPPGGNLPSTQQLRDRFNASNATVQKALQVLKAEGLVVGRPGSAVTVRAHRQHTFRPESLIGPAAPGDPARWLQEALRRGLQARSRLLEVGEVRPPADVAAAMNIARSATALRRSQITLFDEEPVELVESFYPLDIVRGTAIMERRRIRGGTPTLLAELGYPPRRCVDRVTARMATQEQYAALEMPTDLPVLRTFRVVYSDGERPVEVSVMAKAGHLSELEYGLSPS</sequence>
<proteinExistence type="predicted"/>
<dbReference type="SMART" id="SM00866">
    <property type="entry name" value="UTRA"/>
    <property type="match status" value="1"/>
</dbReference>
<dbReference type="InterPro" id="IPR011663">
    <property type="entry name" value="UTRA"/>
</dbReference>
<feature type="domain" description="HTH gntR-type" evidence="4">
    <location>
        <begin position="14"/>
        <end position="82"/>
    </location>
</feature>
<dbReference type="Pfam" id="PF07702">
    <property type="entry name" value="UTRA"/>
    <property type="match status" value="1"/>
</dbReference>